<reference evidence="9 10" key="1">
    <citation type="journal article" date="2015" name="Genome Biol. Evol.">
        <title>Characterization of Three Mycobacterium spp. with Potential Use in Bioremediation by Genome Sequencing and Comparative Genomics.</title>
        <authorList>
            <person name="Das S."/>
            <person name="Pettersson B.M."/>
            <person name="Behra P.R."/>
            <person name="Ramesh M."/>
            <person name="Dasgupta S."/>
            <person name="Bhattacharya A."/>
            <person name="Kirsebom L.A."/>
        </authorList>
    </citation>
    <scope>NUCLEOTIDE SEQUENCE [LARGE SCALE GENOMIC DNA]</scope>
    <source>
        <strain evidence="9 10">DSM 43826</strain>
    </source>
</reference>
<comment type="function">
    <text evidence="1">Participates in various redox reactions through the reversible oxidation of its active center dithiol to a disulfide and catalyzes dithiol-disulfide exchange reactions.</text>
</comment>
<evidence type="ECO:0000256" key="7">
    <source>
        <dbReference type="NCBIfam" id="TIGR01068"/>
    </source>
</evidence>
<dbReference type="InterPro" id="IPR013766">
    <property type="entry name" value="Thioredoxin_domain"/>
</dbReference>
<keyword evidence="3" id="KW-0813">Transport</keyword>
<dbReference type="PROSITE" id="PS51352">
    <property type="entry name" value="THIOREDOXIN_2"/>
    <property type="match status" value="1"/>
</dbReference>
<evidence type="ECO:0000256" key="2">
    <source>
        <dbReference type="ARBA" id="ARBA00008987"/>
    </source>
</evidence>
<dbReference type="SUPFAM" id="SSF52833">
    <property type="entry name" value="Thioredoxin-like"/>
    <property type="match status" value="1"/>
</dbReference>
<evidence type="ECO:0000256" key="4">
    <source>
        <dbReference type="ARBA" id="ARBA00022982"/>
    </source>
</evidence>
<dbReference type="InterPro" id="IPR005746">
    <property type="entry name" value="Thioredoxin"/>
</dbReference>
<dbReference type="GO" id="GO:0005829">
    <property type="term" value="C:cytosol"/>
    <property type="evidence" value="ECO:0007669"/>
    <property type="project" value="TreeGrafter"/>
</dbReference>
<comment type="similarity">
    <text evidence="2">Belongs to the thioredoxin family.</text>
</comment>
<dbReference type="CDD" id="cd02947">
    <property type="entry name" value="TRX_family"/>
    <property type="match status" value="1"/>
</dbReference>
<sequence>MPTGSLTLDDFEATIVDNPIVLVDFWASWCGPCRAFAPVFEGSAQAHPNIVHAKVDTDAEAELAATVGIRSIPTIMAFRDSVLVYTAAGAMRPTVLEDLITQVQNLDMDHVRGEIAAHHTAASA</sequence>
<organism evidence="9 10">
    <name type="scientific">Mycolicibacterium chlorophenolicum</name>
    <dbReference type="NCBI Taxonomy" id="37916"/>
    <lineage>
        <taxon>Bacteria</taxon>
        <taxon>Bacillati</taxon>
        <taxon>Actinomycetota</taxon>
        <taxon>Actinomycetes</taxon>
        <taxon>Mycobacteriales</taxon>
        <taxon>Mycobacteriaceae</taxon>
        <taxon>Mycolicibacterium</taxon>
    </lineage>
</organism>
<name>A0A0J6VVC0_9MYCO</name>
<dbReference type="Proteomes" id="UP000036513">
    <property type="component" value="Unassembled WGS sequence"/>
</dbReference>
<gene>
    <name evidence="9" type="primary">trxC_2</name>
    <name evidence="9" type="ORF">MCHLDSM_03794</name>
</gene>
<dbReference type="PANTHER" id="PTHR45663:SF40">
    <property type="entry name" value="THIOREDOXIN 2"/>
    <property type="match status" value="1"/>
</dbReference>
<dbReference type="SMR" id="A0A0J6VVC0"/>
<dbReference type="NCBIfam" id="TIGR01068">
    <property type="entry name" value="thioredoxin"/>
    <property type="match status" value="1"/>
</dbReference>
<dbReference type="AlphaFoldDB" id="A0A0J6VVC0"/>
<dbReference type="GO" id="GO:0015035">
    <property type="term" value="F:protein-disulfide reductase activity"/>
    <property type="evidence" value="ECO:0007669"/>
    <property type="project" value="UniProtKB-UniRule"/>
</dbReference>
<dbReference type="PROSITE" id="PS00194">
    <property type="entry name" value="THIOREDOXIN_1"/>
    <property type="match status" value="1"/>
</dbReference>
<feature type="domain" description="Thioredoxin" evidence="8">
    <location>
        <begin position="1"/>
        <end position="105"/>
    </location>
</feature>
<dbReference type="InterPro" id="IPR017937">
    <property type="entry name" value="Thioredoxin_CS"/>
</dbReference>
<dbReference type="RefSeq" id="WP_048471255.1">
    <property type="nucleotide sequence ID" value="NZ_JYNL01000039.1"/>
</dbReference>
<dbReference type="STRING" id="37916.MCHLDSM_03794"/>
<evidence type="ECO:0000313" key="9">
    <source>
        <dbReference type="EMBL" id="KMO73448.1"/>
    </source>
</evidence>
<proteinExistence type="inferred from homology"/>
<dbReference type="PATRIC" id="fig|37916.4.peg.3742"/>
<protein>
    <recommendedName>
        <fullName evidence="7">Thioredoxin</fullName>
    </recommendedName>
</protein>
<dbReference type="EMBL" id="JYNL01000039">
    <property type="protein sequence ID" value="KMO73448.1"/>
    <property type="molecule type" value="Genomic_DNA"/>
</dbReference>
<evidence type="ECO:0000256" key="1">
    <source>
        <dbReference type="ARBA" id="ARBA00003318"/>
    </source>
</evidence>
<accession>A0A0J6VVC0</accession>
<dbReference type="PRINTS" id="PR00421">
    <property type="entry name" value="THIOREDOXIN"/>
</dbReference>
<evidence type="ECO:0000313" key="10">
    <source>
        <dbReference type="Proteomes" id="UP000036513"/>
    </source>
</evidence>
<keyword evidence="5" id="KW-1015">Disulfide bond</keyword>
<dbReference type="Gene3D" id="3.40.30.10">
    <property type="entry name" value="Glutaredoxin"/>
    <property type="match status" value="1"/>
</dbReference>
<keyword evidence="10" id="KW-1185">Reference proteome</keyword>
<dbReference type="PANTHER" id="PTHR45663">
    <property type="entry name" value="GEO12009P1"/>
    <property type="match status" value="1"/>
</dbReference>
<evidence type="ECO:0000256" key="6">
    <source>
        <dbReference type="ARBA" id="ARBA00023284"/>
    </source>
</evidence>
<comment type="caution">
    <text evidence="9">The sequence shown here is derived from an EMBL/GenBank/DDBJ whole genome shotgun (WGS) entry which is preliminary data.</text>
</comment>
<keyword evidence="4" id="KW-0249">Electron transport</keyword>
<keyword evidence="6" id="KW-0676">Redox-active center</keyword>
<evidence type="ECO:0000259" key="8">
    <source>
        <dbReference type="PROSITE" id="PS51352"/>
    </source>
</evidence>
<dbReference type="InterPro" id="IPR036249">
    <property type="entry name" value="Thioredoxin-like_sf"/>
</dbReference>
<evidence type="ECO:0000256" key="3">
    <source>
        <dbReference type="ARBA" id="ARBA00022448"/>
    </source>
</evidence>
<dbReference type="Pfam" id="PF00085">
    <property type="entry name" value="Thioredoxin"/>
    <property type="match status" value="1"/>
</dbReference>
<evidence type="ECO:0000256" key="5">
    <source>
        <dbReference type="ARBA" id="ARBA00023157"/>
    </source>
</evidence>